<reference evidence="2 3" key="1">
    <citation type="submission" date="2019-08" db="EMBL/GenBank/DDBJ databases">
        <title>Genomic characterization of a novel candidate phylum (ARYD3) from a high temperature, high salinity tertiary oil reservoir in north central Oklahoma, USA.</title>
        <authorList>
            <person name="Youssef N.H."/>
            <person name="Yadav A."/>
            <person name="Elshahed M.S."/>
        </authorList>
    </citation>
    <scope>NUCLEOTIDE SEQUENCE [LARGE SCALE GENOMIC DNA]</scope>
    <source>
        <strain evidence="2">ARYD1</strain>
    </source>
</reference>
<dbReference type="InterPro" id="IPR029032">
    <property type="entry name" value="AhpD-like"/>
</dbReference>
<accession>A0A5D0MP30</accession>
<organism evidence="2 3">
    <name type="scientific">Flexistipes sinusarabici</name>
    <dbReference type="NCBI Taxonomy" id="2352"/>
    <lineage>
        <taxon>Bacteria</taxon>
        <taxon>Pseudomonadati</taxon>
        <taxon>Deferribacterota</taxon>
        <taxon>Deferribacteres</taxon>
        <taxon>Deferribacterales</taxon>
        <taxon>Flexistipitaceae</taxon>
        <taxon>Flexistipes</taxon>
    </lineage>
</organism>
<evidence type="ECO:0000259" key="1">
    <source>
        <dbReference type="Pfam" id="PF02627"/>
    </source>
</evidence>
<name>A0A5D0MP30_FLESI</name>
<dbReference type="RefSeq" id="WP_303701148.1">
    <property type="nucleotide sequence ID" value="NZ_VSIV01000162.1"/>
</dbReference>
<dbReference type="EMBL" id="VSIV01000162">
    <property type="protein sequence ID" value="TYB33353.1"/>
    <property type="molecule type" value="Genomic_DNA"/>
</dbReference>
<dbReference type="SUPFAM" id="SSF69118">
    <property type="entry name" value="AhpD-like"/>
    <property type="match status" value="1"/>
</dbReference>
<dbReference type="Gene3D" id="1.20.1290.10">
    <property type="entry name" value="AhpD-like"/>
    <property type="match status" value="1"/>
</dbReference>
<dbReference type="Pfam" id="PF02627">
    <property type="entry name" value="CMD"/>
    <property type="match status" value="1"/>
</dbReference>
<protein>
    <recommendedName>
        <fullName evidence="1">Carboxymuconolactone decarboxylase-like domain-containing protein</fullName>
    </recommendedName>
</protein>
<dbReference type="PANTHER" id="PTHR35446">
    <property type="entry name" value="SI:CH211-175M2.5"/>
    <property type="match status" value="1"/>
</dbReference>
<feature type="domain" description="Carboxymuconolactone decarboxylase-like" evidence="1">
    <location>
        <begin position="51"/>
        <end position="121"/>
    </location>
</feature>
<dbReference type="NCBIfam" id="TIGR00778">
    <property type="entry name" value="ahpD_dom"/>
    <property type="match status" value="1"/>
</dbReference>
<dbReference type="InterPro" id="IPR003779">
    <property type="entry name" value="CMD-like"/>
</dbReference>
<evidence type="ECO:0000313" key="3">
    <source>
        <dbReference type="Proteomes" id="UP000323337"/>
    </source>
</evidence>
<dbReference type="PANTHER" id="PTHR35446:SF2">
    <property type="entry name" value="CARBOXYMUCONOLACTONE DECARBOXYLASE-LIKE DOMAIN-CONTAINING PROTEIN"/>
    <property type="match status" value="1"/>
</dbReference>
<dbReference type="GO" id="GO:0051920">
    <property type="term" value="F:peroxiredoxin activity"/>
    <property type="evidence" value="ECO:0007669"/>
    <property type="project" value="InterPro"/>
</dbReference>
<sequence>MSNLLTDNEATGKAKEVFDELKEKMGMVPNFFRAQAAVDQEWTAINLSRWKHIMHNERKLDRKTKELIALTVSLVNNCEYCCMAHEDAAKMAGASEDELNELRQVVELFQSFNAIADSLNVPCEI</sequence>
<proteinExistence type="predicted"/>
<gene>
    <name evidence="2" type="ORF">FXF49_06775</name>
</gene>
<comment type="caution">
    <text evidence="2">The sequence shown here is derived from an EMBL/GenBank/DDBJ whole genome shotgun (WGS) entry which is preliminary data.</text>
</comment>
<dbReference type="AlphaFoldDB" id="A0A5D0MP30"/>
<evidence type="ECO:0000313" key="2">
    <source>
        <dbReference type="EMBL" id="TYB33353.1"/>
    </source>
</evidence>
<dbReference type="Proteomes" id="UP000323337">
    <property type="component" value="Unassembled WGS sequence"/>
</dbReference>
<dbReference type="InterPro" id="IPR004675">
    <property type="entry name" value="AhpD_core"/>
</dbReference>